<organism evidence="1 2">
    <name type="scientific">Crotalaria pallida</name>
    <name type="common">Smooth rattlebox</name>
    <name type="synonym">Crotalaria striata</name>
    <dbReference type="NCBI Taxonomy" id="3830"/>
    <lineage>
        <taxon>Eukaryota</taxon>
        <taxon>Viridiplantae</taxon>
        <taxon>Streptophyta</taxon>
        <taxon>Embryophyta</taxon>
        <taxon>Tracheophyta</taxon>
        <taxon>Spermatophyta</taxon>
        <taxon>Magnoliopsida</taxon>
        <taxon>eudicotyledons</taxon>
        <taxon>Gunneridae</taxon>
        <taxon>Pentapetalae</taxon>
        <taxon>rosids</taxon>
        <taxon>fabids</taxon>
        <taxon>Fabales</taxon>
        <taxon>Fabaceae</taxon>
        <taxon>Papilionoideae</taxon>
        <taxon>50 kb inversion clade</taxon>
        <taxon>genistoids sensu lato</taxon>
        <taxon>core genistoids</taxon>
        <taxon>Crotalarieae</taxon>
        <taxon>Crotalaria</taxon>
    </lineage>
</organism>
<evidence type="ECO:0000313" key="1">
    <source>
        <dbReference type="EMBL" id="KAK7273382.1"/>
    </source>
</evidence>
<keyword evidence="2" id="KW-1185">Reference proteome</keyword>
<evidence type="ECO:0000313" key="2">
    <source>
        <dbReference type="Proteomes" id="UP001372338"/>
    </source>
</evidence>
<dbReference type="Proteomes" id="UP001372338">
    <property type="component" value="Unassembled WGS sequence"/>
</dbReference>
<dbReference type="AlphaFoldDB" id="A0AAN9IBL8"/>
<dbReference type="EMBL" id="JAYWIO010000003">
    <property type="protein sequence ID" value="KAK7273382.1"/>
    <property type="molecule type" value="Genomic_DNA"/>
</dbReference>
<comment type="caution">
    <text evidence="1">The sequence shown here is derived from an EMBL/GenBank/DDBJ whole genome shotgun (WGS) entry which is preliminary data.</text>
</comment>
<dbReference type="PANTHER" id="PTHR36001:SF2">
    <property type="entry name" value="CTAGE FAMILY PROTEIN-RELATED"/>
    <property type="match status" value="1"/>
</dbReference>
<dbReference type="PANTHER" id="PTHR36001">
    <property type="entry name" value="CTAGE FAMILY PROTEIN-RELATED"/>
    <property type="match status" value="1"/>
</dbReference>
<name>A0AAN9IBL8_CROPI</name>
<accession>A0AAN9IBL8</accession>
<proteinExistence type="predicted"/>
<dbReference type="InterPro" id="IPR053327">
    <property type="entry name" value="KIP"/>
</dbReference>
<protein>
    <submittedName>
        <fullName evidence="1">Uncharacterized protein</fullName>
    </submittedName>
</protein>
<sequence length="373" mass="42450">MAGTGSDPQKQLLNLIRNFAYEKSQGERRVVTLRKQFEDLKSELCVATAEVENAKRFKELVEQELKGFEVHLSMIEASVQTLEARVSLIQDEISAVGSDLETLKNEEAALREQFINNMLELNAKIRKFQEAIITCNIDAVDEEALRDAPQVIVKENDAEVALRALESTLLEILSQTAKEEEEYQEEHKIYKNVQQELIDWERKVSLMNMIVTETKALQNLTLYPYTFESGSIFGSLPWWLGNLNSYNVIMLRGVPQLQPIKHSLKMYITSVMLIGIVRYHIKSILMNRKVLSGSKTVRGERNCYLEAAVAGPSVSLSLYVFAYYPSAFCFSLILYQTTYSSLGVELQRRCLCPSCHLDNLEAVSELLQANEEK</sequence>
<reference evidence="1 2" key="1">
    <citation type="submission" date="2024-01" db="EMBL/GenBank/DDBJ databases">
        <title>The genomes of 5 underutilized Papilionoideae crops provide insights into root nodulation and disease resistanc.</title>
        <authorList>
            <person name="Yuan L."/>
        </authorList>
    </citation>
    <scope>NUCLEOTIDE SEQUENCE [LARGE SCALE GENOMIC DNA]</scope>
    <source>
        <strain evidence="1">ZHUSHIDOU_FW_LH</strain>
        <tissue evidence="1">Leaf</tissue>
    </source>
</reference>
<gene>
    <name evidence="1" type="ORF">RIF29_14431</name>
</gene>